<dbReference type="PANTHER" id="PTHR35842">
    <property type="entry name" value="SI:CH211-67E16.11"/>
    <property type="match status" value="1"/>
</dbReference>
<feature type="signal peptide" evidence="1">
    <location>
        <begin position="1"/>
        <end position="22"/>
    </location>
</feature>
<keyword evidence="3" id="KW-1185">Reference proteome</keyword>
<dbReference type="AlphaFoldDB" id="A0A401QBA1"/>
<dbReference type="EMBL" id="BFAA01019637">
    <property type="protein sequence ID" value="GCB82636.1"/>
    <property type="molecule type" value="Genomic_DNA"/>
</dbReference>
<proteinExistence type="predicted"/>
<evidence type="ECO:0000313" key="2">
    <source>
        <dbReference type="EMBL" id="GCB82636.1"/>
    </source>
</evidence>
<accession>A0A401QBA1</accession>
<dbReference type="PANTHER" id="PTHR35842:SF1">
    <property type="entry name" value="SI:CH211-67E16.11"/>
    <property type="match status" value="1"/>
</dbReference>
<evidence type="ECO:0000256" key="1">
    <source>
        <dbReference type="SAM" id="SignalP"/>
    </source>
</evidence>
<name>A0A401QBA1_SCYTO</name>
<protein>
    <recommendedName>
        <fullName evidence="4">ZP domain-containing protein</fullName>
    </recommendedName>
</protein>
<dbReference type="OrthoDB" id="6132489at2759"/>
<dbReference type="STRING" id="75743.A0A401QBA1"/>
<evidence type="ECO:0008006" key="4">
    <source>
        <dbReference type="Google" id="ProtNLM"/>
    </source>
</evidence>
<reference evidence="2 3" key="1">
    <citation type="journal article" date="2018" name="Nat. Ecol. Evol.">
        <title>Shark genomes provide insights into elasmobranch evolution and the origin of vertebrates.</title>
        <authorList>
            <person name="Hara Y"/>
            <person name="Yamaguchi K"/>
            <person name="Onimaru K"/>
            <person name="Kadota M"/>
            <person name="Koyanagi M"/>
            <person name="Keeley SD"/>
            <person name="Tatsumi K"/>
            <person name="Tanaka K"/>
            <person name="Motone F"/>
            <person name="Kageyama Y"/>
            <person name="Nozu R"/>
            <person name="Adachi N"/>
            <person name="Nishimura O"/>
            <person name="Nakagawa R"/>
            <person name="Tanegashima C"/>
            <person name="Kiyatake I"/>
            <person name="Matsumoto R"/>
            <person name="Murakumo K"/>
            <person name="Nishida K"/>
            <person name="Terakita A"/>
            <person name="Kuratani S"/>
            <person name="Sato K"/>
            <person name="Hyodo S Kuraku.S."/>
        </authorList>
    </citation>
    <scope>NUCLEOTIDE SEQUENCE [LARGE SCALE GENOMIC DNA]</scope>
</reference>
<gene>
    <name evidence="2" type="ORF">scyTo_0021665</name>
</gene>
<comment type="caution">
    <text evidence="2">The sequence shown here is derived from an EMBL/GenBank/DDBJ whole genome shotgun (WGS) entry which is preliminary data.</text>
</comment>
<keyword evidence="1" id="KW-0732">Signal</keyword>
<sequence>MVWRWEWLLSMALLVELLGAEGSQFKAARLHRWSTASLGYLKSSLCQRVSFLSDSECKRLAEIPQPAVAVYAAEPRAGEKLLTILPDSGLSLGSPHDAVITLDPSPELSFGHPVTVFYIDFNVNERRCGIREGLYLGKYQRIQLLCHYCFTIVPLLMAMLEHSAAR</sequence>
<evidence type="ECO:0000313" key="3">
    <source>
        <dbReference type="Proteomes" id="UP000288216"/>
    </source>
</evidence>
<dbReference type="Proteomes" id="UP000288216">
    <property type="component" value="Unassembled WGS sequence"/>
</dbReference>
<organism evidence="2 3">
    <name type="scientific">Scyliorhinus torazame</name>
    <name type="common">Cloudy catshark</name>
    <name type="synonym">Catulus torazame</name>
    <dbReference type="NCBI Taxonomy" id="75743"/>
    <lineage>
        <taxon>Eukaryota</taxon>
        <taxon>Metazoa</taxon>
        <taxon>Chordata</taxon>
        <taxon>Craniata</taxon>
        <taxon>Vertebrata</taxon>
        <taxon>Chondrichthyes</taxon>
        <taxon>Elasmobranchii</taxon>
        <taxon>Galeomorphii</taxon>
        <taxon>Galeoidea</taxon>
        <taxon>Carcharhiniformes</taxon>
        <taxon>Scyliorhinidae</taxon>
        <taxon>Scyliorhinus</taxon>
    </lineage>
</organism>
<feature type="chain" id="PRO_5019198885" description="ZP domain-containing protein" evidence="1">
    <location>
        <begin position="23"/>
        <end position="166"/>
    </location>
</feature>